<name>A0A165AZH5_9APHY</name>
<dbReference type="CDD" id="cd23424">
    <property type="entry name" value="beta-trefoil_Ricin_BEL-like"/>
    <property type="match status" value="1"/>
</dbReference>
<dbReference type="GO" id="GO:0030246">
    <property type="term" value="F:carbohydrate binding"/>
    <property type="evidence" value="ECO:0007669"/>
    <property type="project" value="UniProtKB-KW"/>
</dbReference>
<dbReference type="OrthoDB" id="3224838at2759"/>
<dbReference type="PANTHER" id="PTHR39244:SF5">
    <property type="entry name" value="NATTERIN-3-LIKE"/>
    <property type="match status" value="1"/>
</dbReference>
<dbReference type="PANTHER" id="PTHR39244">
    <property type="entry name" value="NATTERIN-4"/>
    <property type="match status" value="1"/>
</dbReference>
<dbReference type="Gene3D" id="2.170.15.10">
    <property type="entry name" value="Proaerolysin, chain A, domain 3"/>
    <property type="match status" value="1"/>
</dbReference>
<dbReference type="CDD" id="cd20215">
    <property type="entry name" value="PFM_LSL-like"/>
    <property type="match status" value="1"/>
</dbReference>
<gene>
    <name evidence="1" type="ORF">LAESUDRAFT_688728</name>
</gene>
<protein>
    <submittedName>
        <fullName evidence="1">Hemolytic lectin LSLb</fullName>
    </submittedName>
</protein>
<keyword evidence="2" id="KW-1185">Reference proteome</keyword>
<dbReference type="AlphaFoldDB" id="A0A165AZH5"/>
<dbReference type="GeneID" id="63823030"/>
<proteinExistence type="predicted"/>
<dbReference type="Proteomes" id="UP000076871">
    <property type="component" value="Unassembled WGS sequence"/>
</dbReference>
<evidence type="ECO:0000313" key="2">
    <source>
        <dbReference type="Proteomes" id="UP000076871"/>
    </source>
</evidence>
<dbReference type="InterPro" id="IPR053237">
    <property type="entry name" value="Natterin_C"/>
</dbReference>
<sequence length="350" mass="39835">MRDIYIPPEGLYFRLLGYASKHVLFSRTNALPEFGHSAEIDDDDASQYFSLIHGTGKNAGLYAIKGKMTGNVLFSRTHMDPRVGHIGGDGKYGDNWFRIEPGEGRYLGNFRLVMPSAGVALFSRTHMEPQVWNYTANEIHTDHYFSFLFEAVHVDKVEYDLKLGRIVSSARRVLASQTFENRTKQLQSTTLELCESETHSGMFEYGAGFNLAAGTTLKAAVPEVDETGLTGDPYSNREMRWGERNEFVKKYVATLRMNADPGETVRAIATIQKGEIEVPYTMYLSSEKTGVKLESKGLWRGVWTWNLRLFIEPAYSHHELDMIENSTPSRERKLEFISHSFSTHHRELLQ</sequence>
<accession>A0A165AZH5</accession>
<dbReference type="EMBL" id="KV427704">
    <property type="protein sequence ID" value="KZS99944.1"/>
    <property type="molecule type" value="Genomic_DNA"/>
</dbReference>
<keyword evidence="1" id="KW-0430">Lectin</keyword>
<dbReference type="Gene3D" id="2.80.10.50">
    <property type="match status" value="1"/>
</dbReference>
<dbReference type="RefSeq" id="XP_040757685.1">
    <property type="nucleotide sequence ID" value="XM_040906001.1"/>
</dbReference>
<dbReference type="InParanoid" id="A0A165AZH5"/>
<organism evidence="1 2">
    <name type="scientific">Laetiporus sulphureus 93-53</name>
    <dbReference type="NCBI Taxonomy" id="1314785"/>
    <lineage>
        <taxon>Eukaryota</taxon>
        <taxon>Fungi</taxon>
        <taxon>Dikarya</taxon>
        <taxon>Basidiomycota</taxon>
        <taxon>Agaricomycotina</taxon>
        <taxon>Agaricomycetes</taxon>
        <taxon>Polyporales</taxon>
        <taxon>Laetiporus</taxon>
    </lineage>
</organism>
<reference evidence="1 2" key="1">
    <citation type="journal article" date="2016" name="Mol. Biol. Evol.">
        <title>Comparative Genomics of Early-Diverging Mushroom-Forming Fungi Provides Insights into the Origins of Lignocellulose Decay Capabilities.</title>
        <authorList>
            <person name="Nagy L.G."/>
            <person name="Riley R."/>
            <person name="Tritt A."/>
            <person name="Adam C."/>
            <person name="Daum C."/>
            <person name="Floudas D."/>
            <person name="Sun H."/>
            <person name="Yadav J.S."/>
            <person name="Pangilinan J."/>
            <person name="Larsson K.H."/>
            <person name="Matsuura K."/>
            <person name="Barry K."/>
            <person name="Labutti K."/>
            <person name="Kuo R."/>
            <person name="Ohm R.A."/>
            <person name="Bhattacharya S.S."/>
            <person name="Shirouzu T."/>
            <person name="Yoshinaga Y."/>
            <person name="Martin F.M."/>
            <person name="Grigoriev I.V."/>
            <person name="Hibbett D.S."/>
        </authorList>
    </citation>
    <scope>NUCLEOTIDE SEQUENCE [LARGE SCALE GENOMIC DNA]</scope>
    <source>
        <strain evidence="1 2">93-53</strain>
    </source>
</reference>
<evidence type="ECO:0000313" key="1">
    <source>
        <dbReference type="EMBL" id="KZS99944.1"/>
    </source>
</evidence>